<dbReference type="AlphaFoldDB" id="A0A9E7MYD6"/>
<name>A0A9E7MYD6_THEAG</name>
<dbReference type="KEGG" id="tagg:NF865_02175"/>
<reference evidence="1" key="2">
    <citation type="submission" date="2022-06" db="EMBL/GenBank/DDBJ databases">
        <authorList>
            <person name="Park Y.-J."/>
        </authorList>
    </citation>
    <scope>NUCLEOTIDE SEQUENCE</scope>
    <source>
        <strain evidence="1">TY</strain>
    </source>
</reference>
<evidence type="ECO:0000313" key="2">
    <source>
        <dbReference type="Proteomes" id="UP001055732"/>
    </source>
</evidence>
<gene>
    <name evidence="1" type="ORF">NF865_02175</name>
</gene>
<organism evidence="1 2">
    <name type="scientific">Thermococcus aggregans</name>
    <dbReference type="NCBI Taxonomy" id="110163"/>
    <lineage>
        <taxon>Archaea</taxon>
        <taxon>Methanobacteriati</taxon>
        <taxon>Methanobacteriota</taxon>
        <taxon>Thermococci</taxon>
        <taxon>Thermococcales</taxon>
        <taxon>Thermococcaceae</taxon>
        <taxon>Thermococcus</taxon>
    </lineage>
</organism>
<dbReference type="Proteomes" id="UP001055732">
    <property type="component" value="Chromosome"/>
</dbReference>
<accession>A0A9E7MYD6</accession>
<keyword evidence="2" id="KW-1185">Reference proteome</keyword>
<evidence type="ECO:0000313" key="1">
    <source>
        <dbReference type="EMBL" id="USS41046.1"/>
    </source>
</evidence>
<proteinExistence type="predicted"/>
<reference evidence="1" key="1">
    <citation type="journal article" date="1998" name="Int. J. Syst. Bacteriol. 48 Pt">
        <title>Thermococcus guaymasensis sp. nov. and Thermococcus aggregans sp. nov., two novel thermophilic archaea isolated from the Guaymas Basin hydrothermal vent site.</title>
        <authorList>
            <person name="Canganella F."/>
            <person name="Jones W.J."/>
            <person name="Gambacorta A."/>
            <person name="Antranikian G."/>
        </authorList>
    </citation>
    <scope>NUCLEOTIDE SEQUENCE</scope>
    <source>
        <strain evidence="1">TY</strain>
    </source>
</reference>
<sequence length="252" mass="29840">MEEIAVRSWVNPIIRESYEWMLKVGRELKEKLVLVGGWATYLQAQKLGSRSLPSLDIDFVALKENFRTIEKHLLANNFTPVGFRYIKYYHETLDGGLKEICFEESKRIPPYELRELFLDILWDEKISPISFTHPYVEIVFEKELYDEIEGLRVALPEVILSMKFLIEKNKYRGQKQLKDLVDIYVLAVSPEELDFEVFKLLYSKEKFDLNWVVQYFKENEEFLASVARELGIVFDREEFLFVISELKESLKG</sequence>
<dbReference type="RefSeq" id="WP_253304987.1">
    <property type="nucleotide sequence ID" value="NZ_CP099582.1"/>
</dbReference>
<dbReference type="EMBL" id="CP099582">
    <property type="protein sequence ID" value="USS41046.1"/>
    <property type="molecule type" value="Genomic_DNA"/>
</dbReference>
<protein>
    <submittedName>
        <fullName evidence="1">Uncharacterized protein</fullName>
    </submittedName>
</protein>